<evidence type="ECO:0000313" key="1">
    <source>
        <dbReference type="EMBL" id="KIK60643.1"/>
    </source>
</evidence>
<reference evidence="1 2" key="1">
    <citation type="submission" date="2014-04" db="EMBL/GenBank/DDBJ databases">
        <title>Evolutionary Origins and Diversification of the Mycorrhizal Mutualists.</title>
        <authorList>
            <consortium name="DOE Joint Genome Institute"/>
            <consortium name="Mycorrhizal Genomics Consortium"/>
            <person name="Kohler A."/>
            <person name="Kuo A."/>
            <person name="Nagy L.G."/>
            <person name="Floudas D."/>
            <person name="Copeland A."/>
            <person name="Barry K.W."/>
            <person name="Cichocki N."/>
            <person name="Veneault-Fourrey C."/>
            <person name="LaButti K."/>
            <person name="Lindquist E.A."/>
            <person name="Lipzen A."/>
            <person name="Lundell T."/>
            <person name="Morin E."/>
            <person name="Murat C."/>
            <person name="Riley R."/>
            <person name="Ohm R."/>
            <person name="Sun H."/>
            <person name="Tunlid A."/>
            <person name="Henrissat B."/>
            <person name="Grigoriev I.V."/>
            <person name="Hibbett D.S."/>
            <person name="Martin F."/>
        </authorList>
    </citation>
    <scope>NUCLEOTIDE SEQUENCE [LARGE SCALE GENOMIC DNA]</scope>
    <source>
        <strain evidence="1 2">FD-317 M1</strain>
    </source>
</reference>
<dbReference type="AlphaFoldDB" id="A0A0D0CWW3"/>
<dbReference type="Proteomes" id="UP000053593">
    <property type="component" value="Unassembled WGS sequence"/>
</dbReference>
<protein>
    <submittedName>
        <fullName evidence="1">Uncharacterized protein</fullName>
    </submittedName>
</protein>
<dbReference type="HOGENOM" id="CLU_063919_0_0_1"/>
<evidence type="ECO:0000313" key="2">
    <source>
        <dbReference type="Proteomes" id="UP000053593"/>
    </source>
</evidence>
<proteinExistence type="predicted"/>
<dbReference type="EMBL" id="KN834774">
    <property type="protein sequence ID" value="KIK60643.1"/>
    <property type="molecule type" value="Genomic_DNA"/>
</dbReference>
<sequence>MSSKESHLFKSLTNSYTEEDRIRTFSSQPLDHLPSYLQPSSVKQAKPPVLHRGWIIDTSKIFLYVEKYCPESCRFIGIPPKADHEGTCASMSGHGNPLLALLLEKLGIVIPSVLQSRFLITYFCDRESHTNEGEKLRFLLSLSIGTNYDGVIPAEHESQLNEVFASGILARWFLDRNEFQWKKSRKCLPGPPCYFSLEVTDKSKYLFLPQGVHYTNEDRFKAFASQPLDLLPRYLIPDLSKRFRPPHLYLGWLINKSELFQYAQKQISDAVVFKSDGTPDYVATFCSYTYDGKDLQNLYSNFFCLLWPKLGFGQQRPSTRIRIDLYYDSKNLEAGSSFRITVRDNYTGCADLDVIEKLNDTFAKGVAPR</sequence>
<gene>
    <name evidence="1" type="ORF">GYMLUDRAFT_244216</name>
</gene>
<accession>A0A0D0CWW3</accession>
<organism evidence="1 2">
    <name type="scientific">Collybiopsis luxurians FD-317 M1</name>
    <dbReference type="NCBI Taxonomy" id="944289"/>
    <lineage>
        <taxon>Eukaryota</taxon>
        <taxon>Fungi</taxon>
        <taxon>Dikarya</taxon>
        <taxon>Basidiomycota</taxon>
        <taxon>Agaricomycotina</taxon>
        <taxon>Agaricomycetes</taxon>
        <taxon>Agaricomycetidae</taxon>
        <taxon>Agaricales</taxon>
        <taxon>Marasmiineae</taxon>
        <taxon>Omphalotaceae</taxon>
        <taxon>Collybiopsis</taxon>
        <taxon>Collybiopsis luxurians</taxon>
    </lineage>
</organism>
<name>A0A0D0CWW3_9AGAR</name>
<keyword evidence="2" id="KW-1185">Reference proteome</keyword>